<name>A0A8H5HBF6_9AGAR</name>
<organism evidence="2 3">
    <name type="scientific">Tricholomella constricta</name>
    <dbReference type="NCBI Taxonomy" id="117010"/>
    <lineage>
        <taxon>Eukaryota</taxon>
        <taxon>Fungi</taxon>
        <taxon>Dikarya</taxon>
        <taxon>Basidiomycota</taxon>
        <taxon>Agaricomycotina</taxon>
        <taxon>Agaricomycetes</taxon>
        <taxon>Agaricomycetidae</taxon>
        <taxon>Agaricales</taxon>
        <taxon>Tricholomatineae</taxon>
        <taxon>Lyophyllaceae</taxon>
        <taxon>Tricholomella</taxon>
    </lineage>
</organism>
<evidence type="ECO:0000313" key="2">
    <source>
        <dbReference type="EMBL" id="KAF5380125.1"/>
    </source>
</evidence>
<dbReference type="Proteomes" id="UP000565441">
    <property type="component" value="Unassembled WGS sequence"/>
</dbReference>
<dbReference type="InterPro" id="IPR011333">
    <property type="entry name" value="SKP1/BTB/POZ_sf"/>
</dbReference>
<dbReference type="AlphaFoldDB" id="A0A8H5HBF6"/>
<dbReference type="PROSITE" id="PS50097">
    <property type="entry name" value="BTB"/>
    <property type="match status" value="1"/>
</dbReference>
<feature type="domain" description="BTB" evidence="1">
    <location>
        <begin position="40"/>
        <end position="108"/>
    </location>
</feature>
<proteinExistence type="predicted"/>
<reference evidence="2 3" key="1">
    <citation type="journal article" date="2020" name="ISME J.">
        <title>Uncovering the hidden diversity of litter-decomposition mechanisms in mushroom-forming fungi.</title>
        <authorList>
            <person name="Floudas D."/>
            <person name="Bentzer J."/>
            <person name="Ahren D."/>
            <person name="Johansson T."/>
            <person name="Persson P."/>
            <person name="Tunlid A."/>
        </authorList>
    </citation>
    <scope>NUCLEOTIDE SEQUENCE [LARGE SCALE GENOMIC DNA]</scope>
    <source>
        <strain evidence="2 3">CBS 661.87</strain>
    </source>
</reference>
<dbReference type="SUPFAM" id="SSF54695">
    <property type="entry name" value="POZ domain"/>
    <property type="match status" value="1"/>
</dbReference>
<comment type="caution">
    <text evidence="2">The sequence shown here is derived from an EMBL/GenBank/DDBJ whole genome shotgun (WGS) entry which is preliminary data.</text>
</comment>
<evidence type="ECO:0000259" key="1">
    <source>
        <dbReference type="PROSITE" id="PS50097"/>
    </source>
</evidence>
<protein>
    <recommendedName>
        <fullName evidence="1">BTB domain-containing protein</fullName>
    </recommendedName>
</protein>
<keyword evidence="3" id="KW-1185">Reference proteome</keyword>
<gene>
    <name evidence="2" type="ORF">D9615_006288</name>
</gene>
<dbReference type="OrthoDB" id="3223751at2759"/>
<evidence type="ECO:0000313" key="3">
    <source>
        <dbReference type="Proteomes" id="UP000565441"/>
    </source>
</evidence>
<dbReference type="EMBL" id="JAACJP010000014">
    <property type="protein sequence ID" value="KAF5380125.1"/>
    <property type="molecule type" value="Genomic_DNA"/>
</dbReference>
<dbReference type="Gene3D" id="3.30.710.10">
    <property type="entry name" value="Potassium Channel Kv1.1, Chain A"/>
    <property type="match status" value="1"/>
</dbReference>
<sequence length="279" mass="31869">MDPLSGPAIVSDDMEDLRSRMTSRPSSNLPSRHEEYYIHDDMAVFLVENTLFKVHRHFLIQESEVFRWMFACPPRLDGPEGMDDNKPIPLPGVLRREFERLLDFFYHGMYPTRLGGRVTLIPCSLCSHEPQHLTDWIDLLSISSRFDFERVRQCAIEAIEACSGLDPIEKVVLAEKHDIPRWRAPAFEALCQRVESIGVDEARRIGLENAMLLARAREAVRERHRVRNARTPSPQLWIPSPTPLVQAIPTLLYDSGMVTDVVREVFSLPSGEAKPSSPE</sequence>
<dbReference type="Pfam" id="PF00651">
    <property type="entry name" value="BTB"/>
    <property type="match status" value="1"/>
</dbReference>
<dbReference type="InterPro" id="IPR000210">
    <property type="entry name" value="BTB/POZ_dom"/>
</dbReference>
<dbReference type="CDD" id="cd18186">
    <property type="entry name" value="BTB_POZ_ZBTB_KLHL-like"/>
    <property type="match status" value="1"/>
</dbReference>
<accession>A0A8H5HBF6</accession>